<dbReference type="Pfam" id="PF26525">
    <property type="entry name" value="DUF8174"/>
    <property type="match status" value="1"/>
</dbReference>
<evidence type="ECO:0000313" key="5">
    <source>
        <dbReference type="Proteomes" id="UP001526201"/>
    </source>
</evidence>
<dbReference type="Proteomes" id="UP001526201">
    <property type="component" value="Unassembled WGS sequence"/>
</dbReference>
<sequence>MAGPYPPHQGSGAVGPYSDSHPNAHQSQPFAGQPTYPEAYVNPYPSAQFPGQLPPPVPYPKRRRWPVVVGTVVGLAVIAALVTTIAFAVRGGSGTSNTVLTASSAKQAIQHYLDALSKDDVEVIARNGLCGLYDGVKDRRSDNALATLSSDAFQKQFSSAEVTSVDTIVFASPTAAQVLFTMNVVPASGGRGNAERQGVAQLLAYNNEILVCSYVLRTAGMF</sequence>
<name>A0ABT3C750_9MYCO</name>
<organism evidence="4 5">
    <name type="scientific">Mycolicibacterium komossense</name>
    <dbReference type="NCBI Taxonomy" id="1779"/>
    <lineage>
        <taxon>Bacteria</taxon>
        <taxon>Bacillati</taxon>
        <taxon>Actinomycetota</taxon>
        <taxon>Actinomycetes</taxon>
        <taxon>Mycobacteriales</taxon>
        <taxon>Mycobacteriaceae</taxon>
        <taxon>Mycolicibacterium</taxon>
    </lineage>
</organism>
<evidence type="ECO:0000259" key="3">
    <source>
        <dbReference type="Pfam" id="PF26525"/>
    </source>
</evidence>
<protein>
    <recommendedName>
        <fullName evidence="3">DUF8174 domain-containing protein</fullName>
    </recommendedName>
</protein>
<accession>A0ABT3C750</accession>
<feature type="domain" description="DUF8174" evidence="3">
    <location>
        <begin position="96"/>
        <end position="217"/>
    </location>
</feature>
<reference evidence="4 5" key="1">
    <citation type="journal article" date="2022" name="BMC Genomics">
        <title>Comparative genome analysis of mycobacteria focusing on tRNA and non-coding RNA.</title>
        <authorList>
            <person name="Behra P.R.K."/>
            <person name="Pettersson B.M.F."/>
            <person name="Ramesh M."/>
            <person name="Das S."/>
            <person name="Dasgupta S."/>
            <person name="Kirsebom L.A."/>
        </authorList>
    </citation>
    <scope>NUCLEOTIDE SEQUENCE [LARGE SCALE GENOMIC DNA]</scope>
    <source>
        <strain evidence="4 5">DSM 44078</strain>
    </source>
</reference>
<proteinExistence type="predicted"/>
<feature type="compositionally biased region" description="Polar residues" evidence="1">
    <location>
        <begin position="20"/>
        <end position="30"/>
    </location>
</feature>
<keyword evidence="2" id="KW-1133">Transmembrane helix</keyword>
<keyword evidence="5" id="KW-1185">Reference proteome</keyword>
<keyword evidence="2" id="KW-0812">Transmembrane</keyword>
<feature type="transmembrane region" description="Helical" evidence="2">
    <location>
        <begin position="67"/>
        <end position="89"/>
    </location>
</feature>
<evidence type="ECO:0000256" key="2">
    <source>
        <dbReference type="SAM" id="Phobius"/>
    </source>
</evidence>
<gene>
    <name evidence="4" type="ORF">H7J73_03190</name>
</gene>
<keyword evidence="2" id="KW-0472">Membrane</keyword>
<evidence type="ECO:0000313" key="4">
    <source>
        <dbReference type="EMBL" id="MCV7225046.1"/>
    </source>
</evidence>
<dbReference type="RefSeq" id="WP_264065797.1">
    <property type="nucleotide sequence ID" value="NZ_JACKTY010000012.1"/>
</dbReference>
<feature type="region of interest" description="Disordered" evidence="1">
    <location>
        <begin position="1"/>
        <end position="37"/>
    </location>
</feature>
<evidence type="ECO:0000256" key="1">
    <source>
        <dbReference type="SAM" id="MobiDB-lite"/>
    </source>
</evidence>
<comment type="caution">
    <text evidence="4">The sequence shown here is derived from an EMBL/GenBank/DDBJ whole genome shotgun (WGS) entry which is preliminary data.</text>
</comment>
<dbReference type="InterPro" id="IPR058487">
    <property type="entry name" value="DUF8174"/>
</dbReference>
<dbReference type="EMBL" id="JACKTY010000012">
    <property type="protein sequence ID" value="MCV7225046.1"/>
    <property type="molecule type" value="Genomic_DNA"/>
</dbReference>